<evidence type="ECO:0000259" key="4">
    <source>
        <dbReference type="Pfam" id="PF13439"/>
    </source>
</evidence>
<dbReference type="GO" id="GO:1901137">
    <property type="term" value="P:carbohydrate derivative biosynthetic process"/>
    <property type="evidence" value="ECO:0007669"/>
    <property type="project" value="UniProtKB-ARBA"/>
</dbReference>
<evidence type="ECO:0000259" key="3">
    <source>
        <dbReference type="Pfam" id="PF00534"/>
    </source>
</evidence>
<evidence type="ECO:0000313" key="6">
    <source>
        <dbReference type="Proteomes" id="UP001431656"/>
    </source>
</evidence>
<dbReference type="EMBL" id="AP028056">
    <property type="protein sequence ID" value="BEH01984.1"/>
    <property type="molecule type" value="Genomic_DNA"/>
</dbReference>
<protein>
    <submittedName>
        <fullName evidence="5">Glycosyltransferase</fullName>
    </submittedName>
</protein>
<keyword evidence="1" id="KW-0328">Glycosyltransferase</keyword>
<keyword evidence="2" id="KW-0808">Transferase</keyword>
<dbReference type="AlphaFoldDB" id="A0AAN0KDL2"/>
<evidence type="ECO:0000313" key="5">
    <source>
        <dbReference type="EMBL" id="BEH01984.1"/>
    </source>
</evidence>
<dbReference type="InterPro" id="IPR050194">
    <property type="entry name" value="Glycosyltransferase_grp1"/>
</dbReference>
<dbReference type="KEGG" id="broo:brsh051_12650"/>
<dbReference type="PANTHER" id="PTHR45947">
    <property type="entry name" value="SULFOQUINOVOSYL TRANSFERASE SQD2"/>
    <property type="match status" value="1"/>
</dbReference>
<keyword evidence="6" id="KW-1185">Reference proteome</keyword>
<organism evidence="5 6">
    <name type="scientific">Brooklawnia propionicigenes</name>
    <dbReference type="NCBI Taxonomy" id="3041175"/>
    <lineage>
        <taxon>Bacteria</taxon>
        <taxon>Bacillati</taxon>
        <taxon>Actinomycetota</taxon>
        <taxon>Actinomycetes</taxon>
        <taxon>Propionibacteriales</taxon>
        <taxon>Propionibacteriaceae</taxon>
        <taxon>Brooklawnia</taxon>
    </lineage>
</organism>
<dbReference type="Pfam" id="PF00534">
    <property type="entry name" value="Glycos_transf_1"/>
    <property type="match status" value="1"/>
</dbReference>
<dbReference type="SUPFAM" id="SSF53756">
    <property type="entry name" value="UDP-Glycosyltransferase/glycogen phosphorylase"/>
    <property type="match status" value="1"/>
</dbReference>
<evidence type="ECO:0000256" key="2">
    <source>
        <dbReference type="ARBA" id="ARBA00022679"/>
    </source>
</evidence>
<dbReference type="Pfam" id="PF13439">
    <property type="entry name" value="Glyco_transf_4"/>
    <property type="match status" value="1"/>
</dbReference>
<feature type="domain" description="Glycosyltransferase subfamily 4-like N-terminal" evidence="4">
    <location>
        <begin position="2"/>
        <end position="177"/>
    </location>
</feature>
<accession>A0AAN0KDL2</accession>
<dbReference type="Gene3D" id="3.40.50.2000">
    <property type="entry name" value="Glycogen Phosphorylase B"/>
    <property type="match status" value="2"/>
</dbReference>
<feature type="domain" description="Glycosyl transferase family 1" evidence="3">
    <location>
        <begin position="195"/>
        <end position="352"/>
    </location>
</feature>
<dbReference type="Proteomes" id="UP001431656">
    <property type="component" value="Chromosome"/>
</dbReference>
<dbReference type="InterPro" id="IPR001296">
    <property type="entry name" value="Glyco_trans_1"/>
</dbReference>
<sequence>MNVVALNSALALAERGHRVDLLTRRDDPAAPFVVELSPGVRLFNLDAGPAEPVAKSEQEVLIEPFSQALARWWRSEGADVDIVHSHHWFSGVAALPIARAAGVPHLQSYHSVAAPAGAPLDDGEQPESSGRNAGERLVAEQSDGIIAVSQAEKATIVERLGAAPECVRVVHPGVNVDQFRPLRPGEPHWAWDGCYLLFAARLQPLKAPDLAVRMLAAMPAGERPRLVIAGETSADFSWYTQELRDLVDSLGLTDEVTYLGSQDRDELAAMMRGACALLNPSRSETYGLINLEASASGVPVVASRNGGMPESVIDDVTGLLLDSRDPEVWAEAVSRFTHEPEYRAAFGRAGREFALTRAWPVVAKELETIYLQEVAP</sequence>
<gene>
    <name evidence="5" type="ORF">brsh051_12650</name>
</gene>
<dbReference type="PANTHER" id="PTHR45947:SF3">
    <property type="entry name" value="SULFOQUINOVOSYL TRANSFERASE SQD2"/>
    <property type="match status" value="1"/>
</dbReference>
<evidence type="ECO:0000256" key="1">
    <source>
        <dbReference type="ARBA" id="ARBA00022676"/>
    </source>
</evidence>
<reference evidence="5" key="1">
    <citation type="journal article" date="2024" name="Int. J. Syst. Evol. Microbiol.">
        <title>Brooklawnia propionicigenes sp. nov., a facultatively anaerobic, propionate-producing bacterium isolated from a methanogenic reactor treating waste from cattle farms.</title>
        <authorList>
            <person name="Akita Y."/>
            <person name="Ueki A."/>
            <person name="Tonouchi A."/>
            <person name="Sugawara Y."/>
            <person name="Honma S."/>
            <person name="Kaku N."/>
            <person name="Ueki K."/>
        </authorList>
    </citation>
    <scope>NUCLEOTIDE SEQUENCE</scope>
    <source>
        <strain evidence="5">SH051</strain>
    </source>
</reference>
<dbReference type="GO" id="GO:0016757">
    <property type="term" value="F:glycosyltransferase activity"/>
    <property type="evidence" value="ECO:0007669"/>
    <property type="project" value="UniProtKB-KW"/>
</dbReference>
<name>A0AAN0KDL2_9ACTN</name>
<proteinExistence type="predicted"/>
<dbReference type="InterPro" id="IPR028098">
    <property type="entry name" value="Glyco_trans_4-like_N"/>
</dbReference>